<dbReference type="Proteomes" id="UP000593563">
    <property type="component" value="Unassembled WGS sequence"/>
</dbReference>
<comment type="caution">
    <text evidence="2">The sequence shown here is derived from an EMBL/GenBank/DDBJ whole genome shotgun (WGS) entry which is preliminary data.</text>
</comment>
<dbReference type="AlphaFoldDB" id="A0A6L5BBC5"/>
<evidence type="ECO:0000256" key="1">
    <source>
        <dbReference type="SAM" id="MobiDB-lite"/>
    </source>
</evidence>
<sequence>MVLMVITSGNRSSASKRASSDDDDSTRPHKVKKMKCLDLILVEKVYKFRVLLPNSDCVMMRVIDPPNNQMPVVVFTDLVKEEYERVGFENRIKDVICFEIYETDKVYTLRLNDGSNGDEFYENMWDLTPDVELLSELPQEYAFESALDDLIVKLLDLAAIRGRGVPHFTDHIEDEQLVASLRNRSHTIVSSKTKNSKKVYTLHLRRDALLSSSGSDKT</sequence>
<keyword evidence="3" id="KW-1185">Reference proteome</keyword>
<proteinExistence type="predicted"/>
<reference evidence="2" key="1">
    <citation type="submission" date="2020-01" db="EMBL/GenBank/DDBJ databases">
        <title>The Celery Genome Sequence Reveals Sequential Paleo-tetraploidization, Resistance Gene Elimination, Karyotype Evolution, and Functional Innovation in Apiales.</title>
        <authorList>
            <person name="Song X."/>
        </authorList>
    </citation>
    <scope>NUCLEOTIDE SEQUENCE</scope>
    <source>
        <tissue evidence="2">Leaf</tissue>
    </source>
</reference>
<protein>
    <submittedName>
        <fullName evidence="2">Uncharacterized protein</fullName>
    </submittedName>
</protein>
<name>A0A6L5BBC5_APIGR</name>
<dbReference type="EMBL" id="WRXP01000365">
    <property type="protein sequence ID" value="KAF1002798.1"/>
    <property type="molecule type" value="Genomic_DNA"/>
</dbReference>
<gene>
    <name evidence="2" type="ORF">AG4045_026287</name>
</gene>
<feature type="region of interest" description="Disordered" evidence="1">
    <location>
        <begin position="6"/>
        <end position="28"/>
    </location>
</feature>
<accession>A0A6L5BBC5</accession>
<organism evidence="2 3">
    <name type="scientific">Apium graveolens</name>
    <name type="common">Celery</name>
    <dbReference type="NCBI Taxonomy" id="4045"/>
    <lineage>
        <taxon>Eukaryota</taxon>
        <taxon>Viridiplantae</taxon>
        <taxon>Streptophyta</taxon>
        <taxon>Embryophyta</taxon>
        <taxon>Tracheophyta</taxon>
        <taxon>Spermatophyta</taxon>
        <taxon>Magnoliopsida</taxon>
        <taxon>eudicotyledons</taxon>
        <taxon>Gunneridae</taxon>
        <taxon>Pentapetalae</taxon>
        <taxon>asterids</taxon>
        <taxon>campanulids</taxon>
        <taxon>Apiales</taxon>
        <taxon>Apiaceae</taxon>
        <taxon>Apioideae</taxon>
        <taxon>apioid superclade</taxon>
        <taxon>Apieae</taxon>
        <taxon>Apium</taxon>
    </lineage>
</organism>
<evidence type="ECO:0000313" key="3">
    <source>
        <dbReference type="Proteomes" id="UP000593563"/>
    </source>
</evidence>
<evidence type="ECO:0000313" key="2">
    <source>
        <dbReference type="EMBL" id="KAF1002798.1"/>
    </source>
</evidence>